<keyword evidence="1" id="KW-0175">Coiled coil</keyword>
<comment type="caution">
    <text evidence="3">The sequence shown here is derived from an EMBL/GenBank/DDBJ whole genome shotgun (WGS) entry which is preliminary data.</text>
</comment>
<sequence length="563" mass="66773">MRMMGNKESEIYRYKLGLPKTRKLDNSRNALNDTVSLTKLSNDVTQNNDDSFTYSRKMTLGKSESPNDEYLPRLGGARSRATSFKQPRISSPSRKETEVTSKRHQAYSIIKLKNMQNSPKFGRKLFQARVEGYLRQPLTNFDHMDDEIINSGIFDLKSSKASQIMTIPYGRFNDLRGTRTLRTVSEGKAQSKISRKSDLDIKKYCISELNRQNQLKERINFENRLKLQKDLSERIRKIKIETQNQKRQKAAENVKRINEQIDKKLIKGYKDKMKEILKQNKKQPDSGEKWIKEQLQLKAKERKLKQKEEQEIQECLGKLQKLESRQKKAEMRYKSNLANKTYGGREEYYRNYQKKMEIAKKEEEQKKLALQNYIARENKHKECFKDLQRRKKYEKQKKLEKEQAKIKAVERNLEIKIQERTRSVNRVKQKLLKGSHSVILDRCPTQLHKIQQGLKTESVQINKQRARRQLEYKKYKVILKHVNGLKTTLKKKLDQDLEIQQKSYDNYQENLKLIKQQEKLDKIVRKAQVNSRSMKKLIDKADVKDQVVVKKHLHDDEGESEEY</sequence>
<gene>
    <name evidence="3" type="ORF">ECRASSUSDP1_LOCUS1803</name>
</gene>
<feature type="compositionally biased region" description="Polar residues" evidence="2">
    <location>
        <begin position="80"/>
        <end position="92"/>
    </location>
</feature>
<feature type="coiled-coil region" evidence="1">
    <location>
        <begin position="490"/>
        <end position="517"/>
    </location>
</feature>
<dbReference type="Proteomes" id="UP001295684">
    <property type="component" value="Unassembled WGS sequence"/>
</dbReference>
<feature type="coiled-coil region" evidence="1">
    <location>
        <begin position="291"/>
        <end position="419"/>
    </location>
</feature>
<evidence type="ECO:0000256" key="2">
    <source>
        <dbReference type="SAM" id="MobiDB-lite"/>
    </source>
</evidence>
<proteinExistence type="predicted"/>
<feature type="region of interest" description="Disordered" evidence="2">
    <location>
        <begin position="59"/>
        <end position="102"/>
    </location>
</feature>
<feature type="coiled-coil region" evidence="1">
    <location>
        <begin position="228"/>
        <end position="267"/>
    </location>
</feature>
<dbReference type="AlphaFoldDB" id="A0AAD1U7I6"/>
<evidence type="ECO:0000313" key="4">
    <source>
        <dbReference type="Proteomes" id="UP001295684"/>
    </source>
</evidence>
<reference evidence="3" key="1">
    <citation type="submission" date="2023-07" db="EMBL/GenBank/DDBJ databases">
        <authorList>
            <consortium name="AG Swart"/>
            <person name="Singh M."/>
            <person name="Singh A."/>
            <person name="Seah K."/>
            <person name="Emmerich C."/>
        </authorList>
    </citation>
    <scope>NUCLEOTIDE SEQUENCE</scope>
    <source>
        <strain evidence="3">DP1</strain>
    </source>
</reference>
<dbReference type="EMBL" id="CAMPGE010001699">
    <property type="protein sequence ID" value="CAI2360499.1"/>
    <property type="molecule type" value="Genomic_DNA"/>
</dbReference>
<name>A0AAD1U7I6_EUPCR</name>
<organism evidence="3 4">
    <name type="scientific">Euplotes crassus</name>
    <dbReference type="NCBI Taxonomy" id="5936"/>
    <lineage>
        <taxon>Eukaryota</taxon>
        <taxon>Sar</taxon>
        <taxon>Alveolata</taxon>
        <taxon>Ciliophora</taxon>
        <taxon>Intramacronucleata</taxon>
        <taxon>Spirotrichea</taxon>
        <taxon>Hypotrichia</taxon>
        <taxon>Euplotida</taxon>
        <taxon>Euplotidae</taxon>
        <taxon>Moneuplotes</taxon>
    </lineage>
</organism>
<evidence type="ECO:0000313" key="3">
    <source>
        <dbReference type="EMBL" id="CAI2360499.1"/>
    </source>
</evidence>
<protein>
    <submittedName>
        <fullName evidence="3">Uncharacterized protein</fullName>
    </submittedName>
</protein>
<accession>A0AAD1U7I6</accession>
<evidence type="ECO:0000256" key="1">
    <source>
        <dbReference type="SAM" id="Coils"/>
    </source>
</evidence>
<keyword evidence="4" id="KW-1185">Reference proteome</keyword>